<dbReference type="Proteomes" id="UP000789706">
    <property type="component" value="Unassembled WGS sequence"/>
</dbReference>
<reference evidence="1" key="1">
    <citation type="submission" date="2021-06" db="EMBL/GenBank/DDBJ databases">
        <authorList>
            <person name="Kallberg Y."/>
            <person name="Tangrot J."/>
            <person name="Rosling A."/>
        </authorList>
    </citation>
    <scope>NUCLEOTIDE SEQUENCE</scope>
    <source>
        <strain evidence="1">AZ414A</strain>
    </source>
</reference>
<proteinExistence type="predicted"/>
<name>A0A9N9GA64_9GLOM</name>
<keyword evidence="2" id="KW-1185">Reference proteome</keyword>
<sequence length="64" mass="7066">MKVRTLRPSTDLPPSTAKFTTEDMNALMATFILASSENEVIPDIEGKKATLFQQSSDTYNSNIV</sequence>
<dbReference type="EMBL" id="CAJVPK010001464">
    <property type="protein sequence ID" value="CAG8587744.1"/>
    <property type="molecule type" value="Genomic_DNA"/>
</dbReference>
<dbReference type="AlphaFoldDB" id="A0A9N9GA64"/>
<organism evidence="1 2">
    <name type="scientific">Diversispora eburnea</name>
    <dbReference type="NCBI Taxonomy" id="1213867"/>
    <lineage>
        <taxon>Eukaryota</taxon>
        <taxon>Fungi</taxon>
        <taxon>Fungi incertae sedis</taxon>
        <taxon>Mucoromycota</taxon>
        <taxon>Glomeromycotina</taxon>
        <taxon>Glomeromycetes</taxon>
        <taxon>Diversisporales</taxon>
        <taxon>Diversisporaceae</taxon>
        <taxon>Diversispora</taxon>
    </lineage>
</organism>
<comment type="caution">
    <text evidence="1">The sequence shown here is derived from an EMBL/GenBank/DDBJ whole genome shotgun (WGS) entry which is preliminary data.</text>
</comment>
<evidence type="ECO:0000313" key="1">
    <source>
        <dbReference type="EMBL" id="CAG8587744.1"/>
    </source>
</evidence>
<gene>
    <name evidence="1" type="ORF">DEBURN_LOCUS8892</name>
</gene>
<protein>
    <submittedName>
        <fullName evidence="1">6027_t:CDS:1</fullName>
    </submittedName>
</protein>
<accession>A0A9N9GA64</accession>
<evidence type="ECO:0000313" key="2">
    <source>
        <dbReference type="Proteomes" id="UP000789706"/>
    </source>
</evidence>